<organism evidence="3 4">
    <name type="scientific">Tulasnella calospora MUT 4182</name>
    <dbReference type="NCBI Taxonomy" id="1051891"/>
    <lineage>
        <taxon>Eukaryota</taxon>
        <taxon>Fungi</taxon>
        <taxon>Dikarya</taxon>
        <taxon>Basidiomycota</taxon>
        <taxon>Agaricomycotina</taxon>
        <taxon>Agaricomycetes</taxon>
        <taxon>Cantharellales</taxon>
        <taxon>Tulasnellaceae</taxon>
        <taxon>Tulasnella</taxon>
    </lineage>
</organism>
<evidence type="ECO:0000313" key="4">
    <source>
        <dbReference type="Proteomes" id="UP000054248"/>
    </source>
</evidence>
<reference evidence="3 4" key="1">
    <citation type="submission" date="2014-04" db="EMBL/GenBank/DDBJ databases">
        <authorList>
            <consortium name="DOE Joint Genome Institute"/>
            <person name="Kuo A."/>
            <person name="Girlanda M."/>
            <person name="Perotto S."/>
            <person name="Kohler A."/>
            <person name="Nagy L.G."/>
            <person name="Floudas D."/>
            <person name="Copeland A."/>
            <person name="Barry K.W."/>
            <person name="Cichocki N."/>
            <person name="Veneault-Fourrey C."/>
            <person name="LaButti K."/>
            <person name="Lindquist E.A."/>
            <person name="Lipzen A."/>
            <person name="Lundell T."/>
            <person name="Morin E."/>
            <person name="Murat C."/>
            <person name="Sun H."/>
            <person name="Tunlid A."/>
            <person name="Henrissat B."/>
            <person name="Grigoriev I.V."/>
            <person name="Hibbett D.S."/>
            <person name="Martin F."/>
            <person name="Nordberg H.P."/>
            <person name="Cantor M.N."/>
            <person name="Hua S.X."/>
        </authorList>
    </citation>
    <scope>NUCLEOTIDE SEQUENCE [LARGE SCALE GENOMIC DNA]</scope>
    <source>
        <strain evidence="3 4">MUT 4182</strain>
    </source>
</reference>
<dbReference type="EMBL" id="KN822963">
    <property type="protein sequence ID" value="KIO31467.1"/>
    <property type="molecule type" value="Genomic_DNA"/>
</dbReference>
<proteinExistence type="predicted"/>
<dbReference type="AlphaFoldDB" id="A0A0C3MCI9"/>
<protein>
    <submittedName>
        <fullName evidence="3">Uncharacterized protein</fullName>
    </submittedName>
</protein>
<dbReference type="HOGENOM" id="CLU_625843_0_0_1"/>
<evidence type="ECO:0000313" key="3">
    <source>
        <dbReference type="EMBL" id="KIO31467.1"/>
    </source>
</evidence>
<evidence type="ECO:0000256" key="1">
    <source>
        <dbReference type="SAM" id="MobiDB-lite"/>
    </source>
</evidence>
<feature type="transmembrane region" description="Helical" evidence="2">
    <location>
        <begin position="300"/>
        <end position="319"/>
    </location>
</feature>
<feature type="region of interest" description="Disordered" evidence="1">
    <location>
        <begin position="1"/>
        <end position="26"/>
    </location>
</feature>
<evidence type="ECO:0000256" key="2">
    <source>
        <dbReference type="SAM" id="Phobius"/>
    </source>
</evidence>
<gene>
    <name evidence="3" type="ORF">M407DRAFT_5078</name>
</gene>
<accession>A0A0C3MCI9</accession>
<reference evidence="4" key="2">
    <citation type="submission" date="2015-01" db="EMBL/GenBank/DDBJ databases">
        <title>Evolutionary Origins and Diversification of the Mycorrhizal Mutualists.</title>
        <authorList>
            <consortium name="DOE Joint Genome Institute"/>
            <consortium name="Mycorrhizal Genomics Consortium"/>
            <person name="Kohler A."/>
            <person name="Kuo A."/>
            <person name="Nagy L.G."/>
            <person name="Floudas D."/>
            <person name="Copeland A."/>
            <person name="Barry K.W."/>
            <person name="Cichocki N."/>
            <person name="Veneault-Fourrey C."/>
            <person name="LaButti K."/>
            <person name="Lindquist E.A."/>
            <person name="Lipzen A."/>
            <person name="Lundell T."/>
            <person name="Morin E."/>
            <person name="Murat C."/>
            <person name="Riley R."/>
            <person name="Ohm R."/>
            <person name="Sun H."/>
            <person name="Tunlid A."/>
            <person name="Henrissat B."/>
            <person name="Grigoriev I.V."/>
            <person name="Hibbett D.S."/>
            <person name="Martin F."/>
        </authorList>
    </citation>
    <scope>NUCLEOTIDE SEQUENCE [LARGE SCALE GENOMIC DNA]</scope>
    <source>
        <strain evidence="4">MUT 4182</strain>
    </source>
</reference>
<keyword evidence="2" id="KW-0472">Membrane</keyword>
<dbReference type="Proteomes" id="UP000054248">
    <property type="component" value="Unassembled WGS sequence"/>
</dbReference>
<keyword evidence="2" id="KW-0812">Transmembrane</keyword>
<sequence length="438" mass="49542">MVAIRTPAVEQEDEPIHTGIVDPRDVSGTPKVAERGYSQKVRAPVGRIFCARLHNSILFAAVYHSEVGIDTLGFHVDSRGCRGVIMALRDKARGLGAGTPSLSRCLVSTCIFQLSADSLNSAHIARLRYLIMETSTSDALKLYKRLSEEWLEMLATTPLLPTRGSRHHAINGTTDKSSSLDSLRKALFGMKEIVRDPEYAWRMVISDGVELQALVAWVDDIKHDLRKVVRIYIPPVSDLRLTEIRNVSTKIKTRSKFTEMVIDQCKNEDKDIQNRWSQISPWKLRRDSERRKQEARTWTYWLKAIAFSMAVAAIAAFAASAHRASEYFAALFMVREFVGDRNLLLTTAPARAWGAENQEQLARNIHKVKKNNVSSSVMDILTLVKKPEENPSEVEPEEYFQNLLQRVEQLEQLFQEWALIHSTAVTGERNPEVTPNTS</sequence>
<keyword evidence="4" id="KW-1185">Reference proteome</keyword>
<name>A0A0C3MCI9_9AGAM</name>
<keyword evidence="2" id="KW-1133">Transmembrane helix</keyword>